<dbReference type="RefSeq" id="WP_119765350.1">
    <property type="nucleotide sequence ID" value="NZ_QYUJ01000014.1"/>
</dbReference>
<dbReference type="Gene3D" id="3.10.180.10">
    <property type="entry name" value="2,3-Dihydroxybiphenyl 1,2-Dioxygenase, domain 1"/>
    <property type="match status" value="1"/>
</dbReference>
<comment type="caution">
    <text evidence="2">The sequence shown here is derived from an EMBL/GenBank/DDBJ whole genome shotgun (WGS) entry which is preliminary data.</text>
</comment>
<reference evidence="2 3" key="1">
    <citation type="submission" date="2018-09" db="EMBL/GenBank/DDBJ databases">
        <authorList>
            <person name="Zhu H."/>
        </authorList>
    </citation>
    <scope>NUCLEOTIDE SEQUENCE [LARGE SCALE GENOMIC DNA]</scope>
    <source>
        <strain evidence="2 3">K2S05-167</strain>
    </source>
</reference>
<organism evidence="2 3">
    <name type="scientific">Deinococcus cavernae</name>
    <dbReference type="NCBI Taxonomy" id="2320857"/>
    <lineage>
        <taxon>Bacteria</taxon>
        <taxon>Thermotogati</taxon>
        <taxon>Deinococcota</taxon>
        <taxon>Deinococci</taxon>
        <taxon>Deinococcales</taxon>
        <taxon>Deinococcaceae</taxon>
        <taxon>Deinococcus</taxon>
    </lineage>
</organism>
<keyword evidence="3" id="KW-1185">Reference proteome</keyword>
<dbReference type="SUPFAM" id="SSF54593">
    <property type="entry name" value="Glyoxalase/Bleomycin resistance protein/Dihydroxybiphenyl dioxygenase"/>
    <property type="match status" value="1"/>
</dbReference>
<proteinExistence type="predicted"/>
<dbReference type="PANTHER" id="PTHR39175">
    <property type="entry name" value="FAMILY PROTEIN, PUTATIVE (AFU_ORTHOLOGUE AFUA_3G15060)-RELATED"/>
    <property type="match status" value="1"/>
</dbReference>
<dbReference type="InterPro" id="IPR037523">
    <property type="entry name" value="VOC_core"/>
</dbReference>
<dbReference type="AlphaFoldDB" id="A0A418V9W0"/>
<evidence type="ECO:0000259" key="1">
    <source>
        <dbReference type="PROSITE" id="PS51819"/>
    </source>
</evidence>
<gene>
    <name evidence="2" type="ORF">D3875_16070</name>
</gene>
<dbReference type="PANTHER" id="PTHR39175:SF1">
    <property type="entry name" value="FAMILY PROTEIN, PUTATIVE (AFU_ORTHOLOGUE AFUA_3G15060)-RELATED"/>
    <property type="match status" value="1"/>
</dbReference>
<dbReference type="Proteomes" id="UP000286287">
    <property type="component" value="Unassembled WGS sequence"/>
</dbReference>
<feature type="domain" description="VOC" evidence="1">
    <location>
        <begin position="6"/>
        <end position="120"/>
    </location>
</feature>
<protein>
    <submittedName>
        <fullName evidence="2">Glyoxalase</fullName>
    </submittedName>
</protein>
<name>A0A418V9W0_9DEIO</name>
<dbReference type="InterPro" id="IPR029068">
    <property type="entry name" value="Glyas_Bleomycin-R_OHBP_Dase"/>
</dbReference>
<evidence type="ECO:0000313" key="3">
    <source>
        <dbReference type="Proteomes" id="UP000286287"/>
    </source>
</evidence>
<dbReference type="EMBL" id="QYUJ01000014">
    <property type="protein sequence ID" value="RJF72836.1"/>
    <property type="molecule type" value="Genomic_DNA"/>
</dbReference>
<sequence length="128" mass="13866">MPLITGLDHVQLEAPTGCEDAARAFYGALLGLAELRKPAALQKNGGVWFALPDGRQLHVGVTPDFQPRRKGHPALRTADLNAVQVQLATHSVAFEADDQAGVPRVFLQDPWGNRLEIVQGQHESHFGA</sequence>
<evidence type="ECO:0000313" key="2">
    <source>
        <dbReference type="EMBL" id="RJF72836.1"/>
    </source>
</evidence>
<accession>A0A418V9W0</accession>
<dbReference type="PROSITE" id="PS51819">
    <property type="entry name" value="VOC"/>
    <property type="match status" value="1"/>
</dbReference>
<dbReference type="OrthoDB" id="9813630at2"/>